<sequence>MFPEKPLLMLQSVKRAWRLDSGHQHLHDCLLRFHVWLDAARPGLNQHVAAVLDSETQQMMQGRSALQMAEQFMSCAAQSSQAAALWGARALARLVPERTQHALAHATAMHYPDLTIEGCVEVLDSLKEGDFGSCENEIEQYINACHTKFPYALAFKPDAGQPDDSHSEDTTLQTKEVAN</sequence>
<evidence type="ECO:0000313" key="3">
    <source>
        <dbReference type="Proteomes" id="UP000053240"/>
    </source>
</evidence>
<dbReference type="AlphaFoldDB" id="A0A194R745"/>
<feature type="region of interest" description="Disordered" evidence="1">
    <location>
        <begin position="156"/>
        <end position="179"/>
    </location>
</feature>
<accession>A0A194R745</accession>
<keyword evidence="2" id="KW-0808">Transferase</keyword>
<dbReference type="GO" id="GO:0016740">
    <property type="term" value="F:transferase activity"/>
    <property type="evidence" value="ECO:0007669"/>
    <property type="project" value="UniProtKB-KW"/>
</dbReference>
<dbReference type="EMBL" id="KQ460627">
    <property type="protein sequence ID" value="KPJ13482.1"/>
    <property type="molecule type" value="Genomic_DNA"/>
</dbReference>
<keyword evidence="3" id="KW-1185">Reference proteome</keyword>
<name>A0A194R745_PAPMA</name>
<protein>
    <submittedName>
        <fullName evidence="2">N-alpha-acetyltransferase 15, NatA auxiliary subunit</fullName>
    </submittedName>
</protein>
<feature type="compositionally biased region" description="Polar residues" evidence="1">
    <location>
        <begin position="170"/>
        <end position="179"/>
    </location>
</feature>
<organism evidence="2 3">
    <name type="scientific">Papilio machaon</name>
    <name type="common">Old World swallowtail butterfly</name>
    <dbReference type="NCBI Taxonomy" id="76193"/>
    <lineage>
        <taxon>Eukaryota</taxon>
        <taxon>Metazoa</taxon>
        <taxon>Ecdysozoa</taxon>
        <taxon>Arthropoda</taxon>
        <taxon>Hexapoda</taxon>
        <taxon>Insecta</taxon>
        <taxon>Pterygota</taxon>
        <taxon>Neoptera</taxon>
        <taxon>Endopterygota</taxon>
        <taxon>Lepidoptera</taxon>
        <taxon>Glossata</taxon>
        <taxon>Ditrysia</taxon>
        <taxon>Papilionoidea</taxon>
        <taxon>Papilionidae</taxon>
        <taxon>Papilioninae</taxon>
        <taxon>Papilio</taxon>
    </lineage>
</organism>
<evidence type="ECO:0000313" key="2">
    <source>
        <dbReference type="EMBL" id="KPJ13482.1"/>
    </source>
</evidence>
<reference evidence="2 3" key="1">
    <citation type="journal article" date="2015" name="Nat. Commun.">
        <title>Outbred genome sequencing and CRISPR/Cas9 gene editing in butterflies.</title>
        <authorList>
            <person name="Li X."/>
            <person name="Fan D."/>
            <person name="Zhang W."/>
            <person name="Liu G."/>
            <person name="Zhang L."/>
            <person name="Zhao L."/>
            <person name="Fang X."/>
            <person name="Chen L."/>
            <person name="Dong Y."/>
            <person name="Chen Y."/>
            <person name="Ding Y."/>
            <person name="Zhao R."/>
            <person name="Feng M."/>
            <person name="Zhu Y."/>
            <person name="Feng Y."/>
            <person name="Jiang X."/>
            <person name="Zhu D."/>
            <person name="Xiang H."/>
            <person name="Feng X."/>
            <person name="Li S."/>
            <person name="Wang J."/>
            <person name="Zhang G."/>
            <person name="Kronforst M.R."/>
            <person name="Wang W."/>
        </authorList>
    </citation>
    <scope>NUCLEOTIDE SEQUENCE [LARGE SCALE GENOMIC DNA]</scope>
    <source>
        <strain evidence="2">Ya'a_city_454_Pm</strain>
        <tissue evidence="2">Whole body</tissue>
    </source>
</reference>
<evidence type="ECO:0000256" key="1">
    <source>
        <dbReference type="SAM" id="MobiDB-lite"/>
    </source>
</evidence>
<dbReference type="Proteomes" id="UP000053240">
    <property type="component" value="Unassembled WGS sequence"/>
</dbReference>
<gene>
    <name evidence="2" type="ORF">RR48_07062</name>
</gene>
<dbReference type="InParanoid" id="A0A194R745"/>
<dbReference type="STRING" id="76193.A0A194R745"/>
<proteinExistence type="predicted"/>